<accession>A0A9D1TM38</accession>
<evidence type="ECO:0000313" key="4">
    <source>
        <dbReference type="EMBL" id="HIV86176.1"/>
    </source>
</evidence>
<name>A0A9D1TM38_9FIRM</name>
<dbReference type="CDD" id="cd01120">
    <property type="entry name" value="RecA-like_superfamily"/>
    <property type="match status" value="1"/>
</dbReference>
<evidence type="ECO:0000259" key="3">
    <source>
        <dbReference type="Pfam" id="PF19568"/>
    </source>
</evidence>
<protein>
    <submittedName>
        <fullName evidence="4">Stage III sporulation protein AA</fullName>
    </submittedName>
</protein>
<dbReference type="InterPro" id="IPR027417">
    <property type="entry name" value="P-loop_NTPase"/>
</dbReference>
<keyword evidence="2" id="KW-0067">ATP-binding</keyword>
<keyword evidence="1" id="KW-0547">Nucleotide-binding</keyword>
<dbReference type="GO" id="GO:0005524">
    <property type="term" value="F:ATP binding"/>
    <property type="evidence" value="ECO:0007669"/>
    <property type="project" value="UniProtKB-KW"/>
</dbReference>
<dbReference type="PANTHER" id="PTHR20953">
    <property type="entry name" value="KINASE-RELATED"/>
    <property type="match status" value="1"/>
</dbReference>
<proteinExistence type="predicted"/>
<evidence type="ECO:0000313" key="5">
    <source>
        <dbReference type="Proteomes" id="UP000824162"/>
    </source>
</evidence>
<organism evidence="4 5">
    <name type="scientific">Candidatus Monoglobus merdigallinarum</name>
    <dbReference type="NCBI Taxonomy" id="2838698"/>
    <lineage>
        <taxon>Bacteria</taxon>
        <taxon>Bacillati</taxon>
        <taxon>Bacillota</taxon>
        <taxon>Clostridia</taxon>
        <taxon>Monoglobales</taxon>
        <taxon>Monoglobaceae</taxon>
        <taxon>Monoglobus</taxon>
    </lineage>
</organism>
<reference evidence="4" key="1">
    <citation type="journal article" date="2021" name="PeerJ">
        <title>Extensive microbial diversity within the chicken gut microbiome revealed by metagenomics and culture.</title>
        <authorList>
            <person name="Gilroy R."/>
            <person name="Ravi A."/>
            <person name="Getino M."/>
            <person name="Pursley I."/>
            <person name="Horton D.L."/>
            <person name="Alikhan N.F."/>
            <person name="Baker D."/>
            <person name="Gharbi K."/>
            <person name="Hall N."/>
            <person name="Watson M."/>
            <person name="Adriaenssens E.M."/>
            <person name="Foster-Nyarko E."/>
            <person name="Jarju S."/>
            <person name="Secka A."/>
            <person name="Antonio M."/>
            <person name="Oren A."/>
            <person name="Chaudhuri R.R."/>
            <person name="La Ragione R."/>
            <person name="Hildebrand F."/>
            <person name="Pallen M.J."/>
        </authorList>
    </citation>
    <scope>NUCLEOTIDE SEQUENCE</scope>
    <source>
        <strain evidence="4">5790</strain>
    </source>
</reference>
<dbReference type="EMBL" id="DXIJ01000108">
    <property type="protein sequence ID" value="HIV86176.1"/>
    <property type="molecule type" value="Genomic_DNA"/>
</dbReference>
<dbReference type="Pfam" id="PF19568">
    <property type="entry name" value="Spore_III_AA"/>
    <property type="match status" value="1"/>
</dbReference>
<dbReference type="SUPFAM" id="SSF52540">
    <property type="entry name" value="P-loop containing nucleoside triphosphate hydrolases"/>
    <property type="match status" value="1"/>
</dbReference>
<sequence>MQQVKEILSYIPGGRIKESLSALLDSEPDVEEIRVRSGRPLSAVVRGNIVYLTEEGAETNTPDCGFCINRGEMNSLFRSVCENSVYAYADEIRQGFVTIKGGHRVGFSGRAICSGGVIEGFRDISSVNIRIAREVIGSADSLIGSVATQGRVKSTLVLSPPRVGKTTVLRDLARQLSGRGFKVGIADDRSEIAAMYRGVPSADVGVNTDVIENAPKADAVTILLRTMSPSVIITDELVTEAEAAAVCYAKGSGAAIIASVHGSSFDETLKKPALSTLFKNRVFENLILLKLAGRSPRRVTAEVRELDA</sequence>
<dbReference type="PANTHER" id="PTHR20953:SF3">
    <property type="entry name" value="P-LOOP CONTAINING NUCLEOSIDE TRIPHOSPHATE HYDROLASES SUPERFAMILY PROTEIN"/>
    <property type="match status" value="1"/>
</dbReference>
<gene>
    <name evidence="4" type="ORF">H9900_05130</name>
</gene>
<comment type="caution">
    <text evidence="4">The sequence shown here is derived from an EMBL/GenBank/DDBJ whole genome shotgun (WGS) entry which is preliminary data.</text>
</comment>
<dbReference type="AlphaFoldDB" id="A0A9D1TM38"/>
<feature type="domain" description="Stage III sporulation protein AA AAA+ ATPase" evidence="3">
    <location>
        <begin position="13"/>
        <end position="294"/>
    </location>
</feature>
<reference evidence="4" key="2">
    <citation type="submission" date="2021-04" db="EMBL/GenBank/DDBJ databases">
        <authorList>
            <person name="Gilroy R."/>
        </authorList>
    </citation>
    <scope>NUCLEOTIDE SEQUENCE</scope>
    <source>
        <strain evidence="4">5790</strain>
    </source>
</reference>
<evidence type="ECO:0000256" key="1">
    <source>
        <dbReference type="ARBA" id="ARBA00022741"/>
    </source>
</evidence>
<dbReference type="Gene3D" id="3.40.50.300">
    <property type="entry name" value="P-loop containing nucleotide triphosphate hydrolases"/>
    <property type="match status" value="1"/>
</dbReference>
<dbReference type="Proteomes" id="UP000824162">
    <property type="component" value="Unassembled WGS sequence"/>
</dbReference>
<evidence type="ECO:0000256" key="2">
    <source>
        <dbReference type="ARBA" id="ARBA00022840"/>
    </source>
</evidence>
<dbReference type="InterPro" id="IPR045735">
    <property type="entry name" value="Spore_III_AA_AAA+_ATPase"/>
</dbReference>